<proteinExistence type="predicted"/>
<keyword evidence="1" id="KW-0812">Transmembrane</keyword>
<evidence type="ECO:0000313" key="4">
    <source>
        <dbReference type="Proteomes" id="UP000540412"/>
    </source>
</evidence>
<feature type="transmembrane region" description="Helical" evidence="1">
    <location>
        <begin position="89"/>
        <end position="111"/>
    </location>
</feature>
<evidence type="ECO:0000259" key="2">
    <source>
        <dbReference type="Pfam" id="PF00174"/>
    </source>
</evidence>
<dbReference type="EMBL" id="JACHIT010000002">
    <property type="protein sequence ID" value="MBB5918244.1"/>
    <property type="molecule type" value="Genomic_DNA"/>
</dbReference>
<keyword evidence="1" id="KW-0472">Membrane</keyword>
<keyword evidence="1" id="KW-1133">Transmembrane helix</keyword>
<feature type="transmembrane region" description="Helical" evidence="1">
    <location>
        <begin position="211"/>
        <end position="234"/>
    </location>
</feature>
<dbReference type="PANTHER" id="PTHR43032">
    <property type="entry name" value="PROTEIN-METHIONINE-SULFOXIDE REDUCTASE"/>
    <property type="match status" value="1"/>
</dbReference>
<name>A0A7W9UM47_9NOCA</name>
<keyword evidence="4" id="KW-1185">Reference proteome</keyword>
<feature type="transmembrane region" description="Helical" evidence="1">
    <location>
        <begin position="43"/>
        <end position="69"/>
    </location>
</feature>
<dbReference type="GO" id="GO:0016491">
    <property type="term" value="F:oxidoreductase activity"/>
    <property type="evidence" value="ECO:0007669"/>
    <property type="project" value="InterPro"/>
</dbReference>
<dbReference type="Pfam" id="PF00174">
    <property type="entry name" value="Oxidored_molyb"/>
    <property type="match status" value="1"/>
</dbReference>
<reference evidence="3 4" key="1">
    <citation type="submission" date="2020-08" db="EMBL/GenBank/DDBJ databases">
        <title>Sequencing the genomes of 1000 actinobacteria strains.</title>
        <authorList>
            <person name="Klenk H.-P."/>
        </authorList>
    </citation>
    <scope>NUCLEOTIDE SEQUENCE [LARGE SCALE GENOMIC DNA]</scope>
    <source>
        <strain evidence="3 4">DSM 43582</strain>
    </source>
</reference>
<organism evidence="3 4">
    <name type="scientific">Nocardia transvalensis</name>
    <dbReference type="NCBI Taxonomy" id="37333"/>
    <lineage>
        <taxon>Bacteria</taxon>
        <taxon>Bacillati</taxon>
        <taxon>Actinomycetota</taxon>
        <taxon>Actinomycetes</taxon>
        <taxon>Mycobacteriales</taxon>
        <taxon>Nocardiaceae</taxon>
        <taxon>Nocardia</taxon>
    </lineage>
</organism>
<accession>A0A7W9UM47</accession>
<dbReference type="SUPFAM" id="SSF56524">
    <property type="entry name" value="Oxidoreductase molybdopterin-binding domain"/>
    <property type="match status" value="1"/>
</dbReference>
<dbReference type="PRINTS" id="PR00407">
    <property type="entry name" value="EUMOPTERIN"/>
</dbReference>
<feature type="transmembrane region" description="Helical" evidence="1">
    <location>
        <begin position="166"/>
        <end position="190"/>
    </location>
</feature>
<dbReference type="InterPro" id="IPR008335">
    <property type="entry name" value="Mopterin_OxRdtase_euk"/>
</dbReference>
<evidence type="ECO:0000313" key="3">
    <source>
        <dbReference type="EMBL" id="MBB5918244.1"/>
    </source>
</evidence>
<dbReference type="InterPro" id="IPR036374">
    <property type="entry name" value="OxRdtase_Mopterin-bd_sf"/>
</dbReference>
<evidence type="ECO:0000256" key="1">
    <source>
        <dbReference type="SAM" id="Phobius"/>
    </source>
</evidence>
<dbReference type="CDD" id="cd00321">
    <property type="entry name" value="SO_family_Moco"/>
    <property type="match status" value="1"/>
</dbReference>
<gene>
    <name evidence="3" type="ORF">BJY24_007156</name>
</gene>
<dbReference type="PANTHER" id="PTHR43032:SF2">
    <property type="entry name" value="BLL0505 PROTEIN"/>
    <property type="match status" value="1"/>
</dbReference>
<feature type="transmembrane region" description="Helical" evidence="1">
    <location>
        <begin position="132"/>
        <end position="154"/>
    </location>
</feature>
<sequence length="401" mass="43218">MNVDDGNTLATPPVVREEPAREEGLLLPGTIVRRISPARSAAVAARVGIVLGAAIAVCFVTGLLSHWIQHPPDWFRWPANPPWLYRVTQGAHVISGVMAIPLLIVKLWSVFPRLFARPLIGNPLRLLERGSIAVLVGSTIFQLATGLFNIAQFYPWRFFFTSTHYAMAYVALGALAVHLAVKLPVIRTALSRPPADRRDATNDSRVSRRGVLGAALAAAGVAGIAVAGQSVPWLRWVSVLAPRTGEGPQGLPVNRTATEAGVDGRVRGDAYRLTVSVGTTERGFSRAELERLPQTSAVLPLACVEGWSASAHWSGVRLRDLLAAAGGYPGGDVAFHSLEQGGLYSHTLLPTTHVVDDRTLVALRLNGEELSLDHGYPCRLIAPNRPGVLQTKWLSRIEVRA</sequence>
<dbReference type="AlphaFoldDB" id="A0A7W9UM47"/>
<dbReference type="Proteomes" id="UP000540412">
    <property type="component" value="Unassembled WGS sequence"/>
</dbReference>
<comment type="caution">
    <text evidence="3">The sequence shown here is derived from an EMBL/GenBank/DDBJ whole genome shotgun (WGS) entry which is preliminary data.</text>
</comment>
<feature type="domain" description="Oxidoreductase molybdopterin-binding" evidence="2">
    <location>
        <begin position="266"/>
        <end position="400"/>
    </location>
</feature>
<dbReference type="InterPro" id="IPR000572">
    <property type="entry name" value="OxRdtase_Mopterin-bd_dom"/>
</dbReference>
<protein>
    <submittedName>
        <fullName evidence="3">DMSO/TMAO reductase YedYZ molybdopterin-dependent catalytic subunit</fullName>
    </submittedName>
</protein>
<dbReference type="Gene3D" id="3.90.420.10">
    <property type="entry name" value="Oxidoreductase, molybdopterin-binding domain"/>
    <property type="match status" value="1"/>
</dbReference>